<comment type="catalytic activity">
    <reaction evidence="5">
        <text>a 2'-deoxyadenosine in DNA + S-adenosyl-L-methionine = an N(6)-methyl-2'-deoxyadenosine in DNA + S-adenosyl-L-homocysteine + H(+)</text>
        <dbReference type="Rhea" id="RHEA:15197"/>
        <dbReference type="Rhea" id="RHEA-COMP:12418"/>
        <dbReference type="Rhea" id="RHEA-COMP:12419"/>
        <dbReference type="ChEBI" id="CHEBI:15378"/>
        <dbReference type="ChEBI" id="CHEBI:57856"/>
        <dbReference type="ChEBI" id="CHEBI:59789"/>
        <dbReference type="ChEBI" id="CHEBI:90615"/>
        <dbReference type="ChEBI" id="CHEBI:90616"/>
        <dbReference type="EC" id="2.1.1.72"/>
    </reaction>
</comment>
<comment type="similarity">
    <text evidence="1">Belongs to the N(4)/N(6)-methyltransferase family.</text>
</comment>
<dbReference type="GO" id="GO:0003677">
    <property type="term" value="F:DNA binding"/>
    <property type="evidence" value="ECO:0007669"/>
    <property type="project" value="InterPro"/>
</dbReference>
<dbReference type="Pfam" id="PF01555">
    <property type="entry name" value="N6_N4_Mtase"/>
    <property type="match status" value="1"/>
</dbReference>
<evidence type="ECO:0000256" key="4">
    <source>
        <dbReference type="ARBA" id="ARBA00022679"/>
    </source>
</evidence>
<dbReference type="OrthoDB" id="9816043at2"/>
<dbReference type="InterPro" id="IPR029063">
    <property type="entry name" value="SAM-dependent_MTases_sf"/>
</dbReference>
<dbReference type="STRING" id="549386.SAMN02927923_04002"/>
<dbReference type="InterPro" id="IPR002941">
    <property type="entry name" value="DNA_methylase_N4/N6"/>
</dbReference>
<protein>
    <recommendedName>
        <fullName evidence="2">site-specific DNA-methyltransferase (adenine-specific)</fullName>
        <ecNumber evidence="2">2.1.1.72</ecNumber>
    </recommendedName>
</protein>
<dbReference type="GO" id="GO:0008170">
    <property type="term" value="F:N-methyltransferase activity"/>
    <property type="evidence" value="ECO:0007669"/>
    <property type="project" value="InterPro"/>
</dbReference>
<evidence type="ECO:0000313" key="7">
    <source>
        <dbReference type="EMBL" id="SCZ08884.1"/>
    </source>
</evidence>
<dbReference type="SUPFAM" id="SSF53335">
    <property type="entry name" value="S-adenosyl-L-methionine-dependent methyltransferases"/>
    <property type="match status" value="1"/>
</dbReference>
<name>A0A1G5L8H1_9HYPH</name>
<dbReference type="GO" id="GO:0032259">
    <property type="term" value="P:methylation"/>
    <property type="evidence" value="ECO:0007669"/>
    <property type="project" value="UniProtKB-KW"/>
</dbReference>
<evidence type="ECO:0000313" key="8">
    <source>
        <dbReference type="Proteomes" id="UP000199569"/>
    </source>
</evidence>
<organism evidence="7 8">
    <name type="scientific">Microvirga guangxiensis</name>
    <dbReference type="NCBI Taxonomy" id="549386"/>
    <lineage>
        <taxon>Bacteria</taxon>
        <taxon>Pseudomonadati</taxon>
        <taxon>Pseudomonadota</taxon>
        <taxon>Alphaproteobacteria</taxon>
        <taxon>Hyphomicrobiales</taxon>
        <taxon>Methylobacteriaceae</taxon>
        <taxon>Microvirga</taxon>
    </lineage>
</organism>
<dbReference type="AlphaFoldDB" id="A0A1G5L8H1"/>
<keyword evidence="4 7" id="KW-0808">Transferase</keyword>
<proteinExistence type="inferred from homology"/>
<evidence type="ECO:0000259" key="6">
    <source>
        <dbReference type="Pfam" id="PF01555"/>
    </source>
</evidence>
<dbReference type="EMBL" id="FMVJ01000015">
    <property type="protein sequence ID" value="SCZ08884.1"/>
    <property type="molecule type" value="Genomic_DNA"/>
</dbReference>
<keyword evidence="3 7" id="KW-0489">Methyltransferase</keyword>
<accession>A0A1G5L8H1</accession>
<dbReference type="InterPro" id="IPR001091">
    <property type="entry name" value="RM_Methyltransferase"/>
</dbReference>
<feature type="domain" description="DNA methylase N-4/N-6" evidence="6">
    <location>
        <begin position="61"/>
        <end position="356"/>
    </location>
</feature>
<evidence type="ECO:0000256" key="2">
    <source>
        <dbReference type="ARBA" id="ARBA00011900"/>
    </source>
</evidence>
<dbReference type="EC" id="2.1.1.72" evidence="2"/>
<gene>
    <name evidence="7" type="ORF">SAMN02927923_04002</name>
</gene>
<sequence length="514" mass="58218">MPILQWLTRDEDTRAVRSVPYRLLQEESALSCGDPDAANMLIHGDNLDALKALLPFYAGRVKCIYIDPPYNTRSAFEHYDDNLEHSKWLAMMWPRLELLRDLLAEDGSIWVSIDDNEVHYLKVIMDEVFGRKNFTSTIVWQKRIGPDSRAILGAAHDYIVVYSKNLEAFKATANKIPLREDQIAEFQNPDNDPRGPWTSSSNFSAQGFRKNQMYKIVTPGGAEYYPPEGRCWVTIESEYFRLLKEGRMWFGRDGRGMPRKKTYLKEREGQATWSWWSNSEVGHTQESKKEIIALFGASNTFDTPKPERLIQRILHIATNPGELVLDSFLGSGTTAAVAHKMGRHYIGIEMGDHAVTHCAPRLQKVIEGEQGGISKSVNWQGGGGFRFYRLGPPVFDEDGHVREDIRFPTLAAHVWFSETNAPWKGKGKSPFLGHHDGKGYALLYNGILGDRRPDGGNVLTRSTLQIIREAAAKKAPTFDGPLTIYGEQSRLGPTTLARENITFKQTPYDVRARR</sequence>
<evidence type="ECO:0000256" key="5">
    <source>
        <dbReference type="ARBA" id="ARBA00047942"/>
    </source>
</evidence>
<evidence type="ECO:0000256" key="3">
    <source>
        <dbReference type="ARBA" id="ARBA00022603"/>
    </source>
</evidence>
<dbReference type="Gene3D" id="3.40.50.150">
    <property type="entry name" value="Vaccinia Virus protein VP39"/>
    <property type="match status" value="1"/>
</dbReference>
<reference evidence="7 8" key="1">
    <citation type="submission" date="2016-10" db="EMBL/GenBank/DDBJ databases">
        <authorList>
            <person name="de Groot N.N."/>
        </authorList>
    </citation>
    <scope>NUCLEOTIDE SEQUENCE [LARGE SCALE GENOMIC DNA]</scope>
    <source>
        <strain evidence="7 8">CGMCC 1.7666</strain>
    </source>
</reference>
<evidence type="ECO:0000256" key="1">
    <source>
        <dbReference type="ARBA" id="ARBA00006594"/>
    </source>
</evidence>
<dbReference type="PROSITE" id="PS00092">
    <property type="entry name" value="N6_MTASE"/>
    <property type="match status" value="1"/>
</dbReference>
<dbReference type="Proteomes" id="UP000199569">
    <property type="component" value="Unassembled WGS sequence"/>
</dbReference>
<keyword evidence="8" id="KW-1185">Reference proteome</keyword>
<dbReference type="GO" id="GO:0009007">
    <property type="term" value="F:site-specific DNA-methyltransferase (adenine-specific) activity"/>
    <property type="evidence" value="ECO:0007669"/>
    <property type="project" value="UniProtKB-EC"/>
</dbReference>
<dbReference type="PRINTS" id="PR00508">
    <property type="entry name" value="S21N4MTFRASE"/>
</dbReference>
<dbReference type="InterPro" id="IPR002052">
    <property type="entry name" value="DNA_methylase_N6_adenine_CS"/>
</dbReference>